<dbReference type="Gene3D" id="3.40.1090.10">
    <property type="entry name" value="Cytosolic phospholipase A2 catalytic domain"/>
    <property type="match status" value="1"/>
</dbReference>
<keyword evidence="7" id="KW-1185">Reference proteome</keyword>
<evidence type="ECO:0000313" key="6">
    <source>
        <dbReference type="EMBL" id="MDP1521153.1"/>
    </source>
</evidence>
<dbReference type="Pfam" id="PF01734">
    <property type="entry name" value="Patatin"/>
    <property type="match status" value="1"/>
</dbReference>
<reference evidence="6" key="2">
    <citation type="submission" date="2023-08" db="EMBL/GenBank/DDBJ databases">
        <authorList>
            <person name="Luo J."/>
        </authorList>
    </citation>
    <scope>NUCLEOTIDE SEQUENCE</scope>
    <source>
        <strain evidence="6">DSM 25064</strain>
    </source>
</reference>
<dbReference type="Proteomes" id="UP001178354">
    <property type="component" value="Unassembled WGS sequence"/>
</dbReference>
<organism evidence="6 7">
    <name type="scientific">Porticoccus litoralis</name>
    <dbReference type="NCBI Taxonomy" id="434086"/>
    <lineage>
        <taxon>Bacteria</taxon>
        <taxon>Pseudomonadati</taxon>
        <taxon>Pseudomonadota</taxon>
        <taxon>Gammaproteobacteria</taxon>
        <taxon>Cellvibrionales</taxon>
        <taxon>Porticoccaceae</taxon>
        <taxon>Porticoccus</taxon>
    </lineage>
</organism>
<feature type="short sequence motif" description="DGA/G" evidence="4">
    <location>
        <begin position="213"/>
        <end position="215"/>
    </location>
</feature>
<evidence type="ECO:0000313" key="7">
    <source>
        <dbReference type="Proteomes" id="UP001178354"/>
    </source>
</evidence>
<comment type="caution">
    <text evidence="4">Lacks conserved residue(s) required for the propagation of feature annotation.</text>
</comment>
<reference evidence="6" key="1">
    <citation type="journal article" date="2010" name="Int. J. Syst. Evol. Microbiol.">
        <title>Porticoccus litoralis gen. nov., sp. nov., a gammaproteobacterium isolated from the Yellow Sea.</title>
        <authorList>
            <person name="Oh H.M."/>
            <person name="Kim H."/>
            <person name="Kim K.M."/>
            <person name="Min G.S."/>
            <person name="Cho J.C."/>
        </authorList>
    </citation>
    <scope>NUCLEOTIDE SEQUENCE</scope>
    <source>
        <strain evidence="6">DSM 25064</strain>
    </source>
</reference>
<feature type="short sequence motif" description="GXSXG" evidence="4">
    <location>
        <begin position="49"/>
        <end position="53"/>
    </location>
</feature>
<dbReference type="RefSeq" id="WP_305170817.1">
    <property type="nucleotide sequence ID" value="NZ_JAUUUU010000005.1"/>
</dbReference>
<dbReference type="GO" id="GO:0016787">
    <property type="term" value="F:hydrolase activity"/>
    <property type="evidence" value="ECO:0007669"/>
    <property type="project" value="UniProtKB-UniRule"/>
</dbReference>
<evidence type="ECO:0000256" key="1">
    <source>
        <dbReference type="ARBA" id="ARBA00022801"/>
    </source>
</evidence>
<accession>A0AAW8B5M1</accession>
<evidence type="ECO:0000256" key="4">
    <source>
        <dbReference type="PROSITE-ProRule" id="PRU01161"/>
    </source>
</evidence>
<feature type="active site" description="Proton acceptor" evidence="4">
    <location>
        <position position="213"/>
    </location>
</feature>
<feature type="active site" description="Nucleophile" evidence="4">
    <location>
        <position position="51"/>
    </location>
</feature>
<keyword evidence="2 4" id="KW-0442">Lipid degradation</keyword>
<dbReference type="CDD" id="cd07209">
    <property type="entry name" value="Pat_hypo_Ecoli_Z1214_like"/>
    <property type="match status" value="1"/>
</dbReference>
<evidence type="ECO:0000256" key="3">
    <source>
        <dbReference type="ARBA" id="ARBA00023098"/>
    </source>
</evidence>
<evidence type="ECO:0000256" key="2">
    <source>
        <dbReference type="ARBA" id="ARBA00022963"/>
    </source>
</evidence>
<comment type="caution">
    <text evidence="6">The sequence shown here is derived from an EMBL/GenBank/DDBJ whole genome shotgun (WGS) entry which is preliminary data.</text>
</comment>
<keyword evidence="3 4" id="KW-0443">Lipid metabolism</keyword>
<name>A0AAW8B5M1_9GAMM</name>
<dbReference type="PANTHER" id="PTHR14226:SF57">
    <property type="entry name" value="BLR7027 PROTEIN"/>
    <property type="match status" value="1"/>
</dbReference>
<gene>
    <name evidence="6" type="ORF">Q8A57_09255</name>
</gene>
<dbReference type="GO" id="GO:0016042">
    <property type="term" value="P:lipid catabolic process"/>
    <property type="evidence" value="ECO:0007669"/>
    <property type="project" value="UniProtKB-UniRule"/>
</dbReference>
<sequence length="389" mass="42413">MTKNNSQAEKTGIVLTGGGARAAYQVGVLRAVAETLPRETKNPFPIICGTSAGAINAMAIAGRAGPFSLRIKKLEAIWRQLDAEKVYRTDFLGVAKNSLNMLLSLFHSGYAIGKPKALLDNTPLRDLLDNYIRFRHIKEAIANGELDAVSITAMSYNSGKSVTFFQGKEGIQPWQKSRQRGLPTDLNIDHLMASSAIPVLFPAMKIGDNYFGDGALRQLKPISPALRMGAKKVFIIGVSDSLVRNPRPIAPTSYHSPSIAQIMGHMLNSAFIDSIESDLGTLEKITRLAGSMTTSERERLGLSDLQPIKSLAIHPSQSINRIAVDHLHELPKSVRMFMKVTGATARGGGINTASYLLFSKGFCRKLLELGYQDGLAQQQAILDFFDDNK</sequence>
<keyword evidence="1 4" id="KW-0378">Hydrolase</keyword>
<protein>
    <submittedName>
        <fullName evidence="6">Patatin-like phospholipase family protein</fullName>
    </submittedName>
</protein>
<dbReference type="InterPro" id="IPR002641">
    <property type="entry name" value="PNPLA_dom"/>
</dbReference>
<dbReference type="SUPFAM" id="SSF52151">
    <property type="entry name" value="FabD/lysophospholipase-like"/>
    <property type="match status" value="1"/>
</dbReference>
<dbReference type="EMBL" id="JAUUUU010000005">
    <property type="protein sequence ID" value="MDP1521153.1"/>
    <property type="molecule type" value="Genomic_DNA"/>
</dbReference>
<dbReference type="AlphaFoldDB" id="A0AAW8B5M1"/>
<dbReference type="InterPro" id="IPR016035">
    <property type="entry name" value="Acyl_Trfase/lysoPLipase"/>
</dbReference>
<evidence type="ECO:0000259" key="5">
    <source>
        <dbReference type="PROSITE" id="PS51635"/>
    </source>
</evidence>
<proteinExistence type="predicted"/>
<dbReference type="InterPro" id="IPR050301">
    <property type="entry name" value="NTE"/>
</dbReference>
<dbReference type="PANTHER" id="PTHR14226">
    <property type="entry name" value="NEUROPATHY TARGET ESTERASE/SWISS CHEESE D.MELANOGASTER"/>
    <property type="match status" value="1"/>
</dbReference>
<dbReference type="PROSITE" id="PS51635">
    <property type="entry name" value="PNPLA"/>
    <property type="match status" value="1"/>
</dbReference>
<feature type="domain" description="PNPLA" evidence="5">
    <location>
        <begin position="13"/>
        <end position="226"/>
    </location>
</feature>